<feature type="transmembrane region" description="Helical" evidence="1">
    <location>
        <begin position="100"/>
        <end position="119"/>
    </location>
</feature>
<dbReference type="EMBL" id="KU935715">
    <property type="protein sequence ID" value="AND75165.1"/>
    <property type="molecule type" value="Genomic_DNA"/>
</dbReference>
<dbReference type="Proteomes" id="UP000225947">
    <property type="component" value="Segment"/>
</dbReference>
<feature type="transmembrane region" description="Helical" evidence="1">
    <location>
        <begin position="37"/>
        <end position="58"/>
    </location>
</feature>
<reference evidence="3" key="1">
    <citation type="submission" date="2016-03" db="EMBL/GenBank/DDBJ databases">
        <title>Characterization of Acinetobacter baumannii phage vB_AbaM_ME3.</title>
        <authorList>
            <person name="Buttimer C.T.H."/>
            <person name="Elbreki M."/>
            <person name="Coffey A."/>
        </authorList>
    </citation>
    <scope>NUCLEOTIDE SEQUENCE [LARGE SCALE GENOMIC DNA]</scope>
</reference>
<evidence type="ECO:0000313" key="3">
    <source>
        <dbReference type="Proteomes" id="UP000225947"/>
    </source>
</evidence>
<evidence type="ECO:0000313" key="2">
    <source>
        <dbReference type="EMBL" id="AND75165.1"/>
    </source>
</evidence>
<keyword evidence="1" id="KW-1133">Transmembrane helix</keyword>
<proteinExistence type="predicted"/>
<evidence type="ECO:0000256" key="1">
    <source>
        <dbReference type="SAM" id="Phobius"/>
    </source>
</evidence>
<organism evidence="2 3">
    <name type="scientific">Acinetobacter phage vB_AbaM_ME3</name>
    <dbReference type="NCBI Taxonomy" id="1837876"/>
    <lineage>
        <taxon>Viruses</taxon>
        <taxon>Duplodnaviria</taxon>
        <taxon>Heunggongvirae</taxon>
        <taxon>Uroviricota</taxon>
        <taxon>Caudoviricetes</taxon>
        <taxon>Metrivirus</taxon>
        <taxon>Metrivirus ME3</taxon>
    </lineage>
</organism>
<gene>
    <name evidence="2" type="ORF">ME3_4</name>
</gene>
<accession>A0A172PZZ9</accession>
<protein>
    <submittedName>
        <fullName evidence="2">Putative membrane protein</fullName>
    </submittedName>
</protein>
<dbReference type="OrthoDB" id="41427at10239"/>
<keyword evidence="1" id="KW-0472">Membrane</keyword>
<feature type="transmembrane region" description="Helical" evidence="1">
    <location>
        <begin position="70"/>
        <end position="88"/>
    </location>
</feature>
<name>A0A172PZZ9_9CAUD</name>
<keyword evidence="1" id="KW-0812">Transmembrane</keyword>
<keyword evidence="3" id="KW-1185">Reference proteome</keyword>
<sequence length="145" mass="15945">MNTFTRLCITLLIALPMSAMAGEYLTDKVDSVINWGFWSILLGALAGGIAATFIETEVDIKLSNDKTAKILIGTALGFFSCLTWTAYYPDTTMMKLALPSFVLGCLGAPIIAFLLSWAADPRTWRRANSTLNKRLGLEEDKKEDD</sequence>